<organism evidence="1 2">
    <name type="scientific">Polaribacter cellanae</name>
    <dbReference type="NCBI Taxonomy" id="2818493"/>
    <lineage>
        <taxon>Bacteria</taxon>
        <taxon>Pseudomonadati</taxon>
        <taxon>Bacteroidota</taxon>
        <taxon>Flavobacteriia</taxon>
        <taxon>Flavobacteriales</taxon>
        <taxon>Flavobacteriaceae</taxon>
    </lineage>
</organism>
<dbReference type="KEGG" id="pcea:J3359_10795"/>
<evidence type="ECO:0000313" key="2">
    <source>
        <dbReference type="Proteomes" id="UP000663920"/>
    </source>
</evidence>
<proteinExistence type="predicted"/>
<name>A0A975H5D9_9FLAO</name>
<dbReference type="EMBL" id="CP071869">
    <property type="protein sequence ID" value="QTE21316.1"/>
    <property type="molecule type" value="Genomic_DNA"/>
</dbReference>
<accession>A0A975H5D9</accession>
<protein>
    <submittedName>
        <fullName evidence="1">Uncharacterized protein</fullName>
    </submittedName>
</protein>
<dbReference type="Proteomes" id="UP000663920">
    <property type="component" value="Chromosome"/>
</dbReference>
<evidence type="ECO:0000313" key="1">
    <source>
        <dbReference type="EMBL" id="QTE21316.1"/>
    </source>
</evidence>
<sequence length="278" mass="31864">MKNSTNKNVIVKDTITSYLQKFALTNNNKFENAKSFAYESFLALFTNPLLSLSNIDFDDQIINELTGKERCLNDSLTKKGNSYIKNILNKFQGAKTEFDINLKSKNKVFFNGDEVNGLTNYSTDNKLITISISKSRLSNEPALSAVRTIIHEYIHADMIEKLFSKNKQKDLVFKTAYESFEKGNFKATPQHETMAKLYVNSMRDALKHFHKNILIGDYNYLTDNGTNPLPDDFYEALAWQGLKDHKVKAYTDLLDSKKTKLTNSLNKFYHSTTKNCPK</sequence>
<reference evidence="1 2" key="1">
    <citation type="submission" date="2021-03" db="EMBL/GenBank/DDBJ databases">
        <title>Complete genome of Polaribacter_sp.SM13.</title>
        <authorList>
            <person name="Jeong S.W."/>
            <person name="Bae J.W."/>
        </authorList>
    </citation>
    <scope>NUCLEOTIDE SEQUENCE [LARGE SCALE GENOMIC DNA]</scope>
    <source>
        <strain evidence="1 2">SM13</strain>
    </source>
</reference>
<keyword evidence="2" id="KW-1185">Reference proteome</keyword>
<dbReference type="AlphaFoldDB" id="A0A975H5D9"/>
<dbReference type="RefSeq" id="WP_208076875.1">
    <property type="nucleotide sequence ID" value="NZ_CP071869.1"/>
</dbReference>
<gene>
    <name evidence="1" type="ORF">J3359_10795</name>
</gene>